<dbReference type="PANTHER" id="PTHR23079">
    <property type="entry name" value="RNA-DEPENDENT RNA POLYMERASE"/>
    <property type="match status" value="1"/>
</dbReference>
<comment type="similarity">
    <text evidence="1">Belongs to the RdRP family.</text>
</comment>
<name>A0A2A9PSM9_OPHUN</name>
<dbReference type="InterPro" id="IPR007855">
    <property type="entry name" value="RDRP"/>
</dbReference>
<keyword evidence="1" id="KW-0694">RNA-binding</keyword>
<dbReference type="STRING" id="268505.A0A2A9PSM9"/>
<dbReference type="GO" id="GO:0031380">
    <property type="term" value="C:nuclear RNA-directed RNA polymerase complex"/>
    <property type="evidence" value="ECO:0007669"/>
    <property type="project" value="TreeGrafter"/>
</dbReference>
<feature type="region of interest" description="Disordered" evidence="2">
    <location>
        <begin position="111"/>
        <end position="136"/>
    </location>
</feature>
<evidence type="ECO:0000259" key="3">
    <source>
        <dbReference type="Pfam" id="PF05183"/>
    </source>
</evidence>
<dbReference type="Pfam" id="PF05183">
    <property type="entry name" value="RdRP"/>
    <property type="match status" value="1"/>
</dbReference>
<dbReference type="OrthoDB" id="10055769at2759"/>
<dbReference type="GO" id="GO:0003723">
    <property type="term" value="F:RNA binding"/>
    <property type="evidence" value="ECO:0007669"/>
    <property type="project" value="UniProtKB-KW"/>
</dbReference>
<reference evidence="4 5" key="1">
    <citation type="journal article" date="2015" name="BMC Genomics">
        <title>Gene expression during zombie ant biting behavior reflects the complexity underlying fungal parasitic behavioral manipulation.</title>
        <authorList>
            <person name="de Bekker C."/>
            <person name="Ohm R.A."/>
            <person name="Loreto R.G."/>
            <person name="Sebastian A."/>
            <person name="Albert I."/>
            <person name="Merrow M."/>
            <person name="Brachmann A."/>
            <person name="Hughes D.P."/>
        </authorList>
    </citation>
    <scope>NUCLEOTIDE SEQUENCE [LARGE SCALE GENOMIC DNA]</scope>
    <source>
        <strain evidence="4 5">SC16a</strain>
    </source>
</reference>
<sequence>MPPSDDQLQRIIASLNADYDLAICQPTPSLSPRNAKLLSGSDQDICLAEKLYRTLHWLHFNQSDRLSSLIGRFRQRASDQLGASVAFAGSAQRRRLLGNYLLHVLEESDPLPRQKRLSDDESESQKKRPKSREHVLGLDLVDQLPVRSSPTPITNYFQRSRTIVGSSSFGMSSASSANTLESSRKSRTSSASTDNSLDSSRTAVTKYSTRTLSASTVTSVNSRETTFVNPPKDVDEDDDDDDDEHFLISSQEFQDLADKLDGYDRVAAERPRPPSSMNEKFNSFWNRQSANNLDKASAKSLEKGLKLLWPKLSFRGLDMAPLPVIWEVTRIFQHCKVEPGTCDLEYDEKWLDQRLLRKTLASHPSFAGKTLPAASAQEAWSVALGSFFSTKGRQVCLTAELVIRSGGKTVFPLALRLNPLKLEQSHRLSRRFGADRFLEINIPEPKMLKRELLKVNNGRDDVQVTFSRWLQSSGPHWFVGRLWVPYFFSKKGPKKAQGLALSRIYLFASDGNHFRMSSAGALPPPEEALTPASRTKLTLEGLSHWAIGIKSPKNSAQPVVKLFSRWSLSHTRTWPTEELQRGQIRLQEEDVGTHSVMNDGLGRISKALARKIAHHLEPYDKRNIPSSTAGYQGRIGSAKGFWIVDVESKPDDDDVWIEIYPSQVKWLCEFEDSCHRTFEVKALAQEAKPGASLNVQFLPLLEAQAKDRVAMRRYVEQIFSASLIDELDTLKGSLSHGHDLLEWLNRNMQSSSRELTMLAGLPDSKEDTVTFLVNAGFEPGRLKYMQELCRKIAEQKAETLKKKFRVPVPQSTNLFMVADFWGVLEEGQVSVSFSTKFETDGFCDTALDNLQVLVARNPAHTLSDIQKVVAVAHPKLRELKDVIVFSTKGTTPLAALLSGGDYDGDRCWVCWDRNIVDNFDAAPVAQSGHGSEGVKVDKMDITVDQLKQEGQNWRMICSEFAFTGFNFSMQPDMLGICTKYKEKLNYKWGVKGPHMARLSALLGELVDQAKQGIIFNDKSWEQFRREELRAPLWLEDPAYFNDKCTTSPEMLDDDSSILDVLKFKVAQPAIDGALLRLKQSVESQKQPPQNFDEHLTAPYWYLDKKRRDYKAVHELLTGLRKDLDVVCNEWRKRMGVREEDGDFGPRCEEVFALWKAISPRPEVQSSEKLQLLLDGWGQNPTMSRWTLLKASATFHMFHQTQTEFAWRMAGCWLCYLKAEAVSRSMPPAVMQLPTYSCYRPSNKRLREDNAKRKGEEMMMMEE</sequence>
<protein>
    <recommendedName>
        <fullName evidence="1">RNA-dependent RNA polymerase</fullName>
        <ecNumber evidence="1">2.7.7.48</ecNumber>
    </recommendedName>
</protein>
<feature type="compositionally biased region" description="Low complexity" evidence="2">
    <location>
        <begin position="188"/>
        <end position="200"/>
    </location>
</feature>
<evidence type="ECO:0000256" key="1">
    <source>
        <dbReference type="RuleBase" id="RU363098"/>
    </source>
</evidence>
<feature type="domain" description="RDRP core" evidence="3">
    <location>
        <begin position="410"/>
        <end position="1065"/>
    </location>
</feature>
<proteinExistence type="inferred from homology"/>
<keyword evidence="5" id="KW-1185">Reference proteome</keyword>
<feature type="region of interest" description="Disordered" evidence="2">
    <location>
        <begin position="168"/>
        <end position="243"/>
    </location>
</feature>
<evidence type="ECO:0000313" key="4">
    <source>
        <dbReference type="EMBL" id="PFH63200.1"/>
    </source>
</evidence>
<dbReference type="EC" id="2.7.7.48" evidence="1"/>
<comment type="caution">
    <text evidence="4">The sequence shown here is derived from an EMBL/GenBank/DDBJ whole genome shotgun (WGS) entry which is preliminary data.</text>
</comment>
<keyword evidence="1" id="KW-0696">RNA-directed RNA polymerase</keyword>
<dbReference type="GO" id="GO:0030422">
    <property type="term" value="P:siRNA processing"/>
    <property type="evidence" value="ECO:0007669"/>
    <property type="project" value="TreeGrafter"/>
</dbReference>
<dbReference type="InterPro" id="IPR057596">
    <property type="entry name" value="RDRP_core"/>
</dbReference>
<feature type="compositionally biased region" description="Polar residues" evidence="2">
    <location>
        <begin position="201"/>
        <end position="228"/>
    </location>
</feature>
<evidence type="ECO:0000313" key="5">
    <source>
        <dbReference type="Proteomes" id="UP000037136"/>
    </source>
</evidence>
<reference evidence="4 5" key="2">
    <citation type="journal article" date="2017" name="Sci. Rep.">
        <title>Ant-infecting Ophiocordyceps genomes reveal a high diversity of potential behavioral manipulation genes and a possible major role for enterotoxins.</title>
        <authorList>
            <person name="de Bekker C."/>
            <person name="Ohm R.A."/>
            <person name="Evans H.C."/>
            <person name="Brachmann A."/>
            <person name="Hughes D.P."/>
        </authorList>
    </citation>
    <scope>NUCLEOTIDE SEQUENCE [LARGE SCALE GENOMIC DNA]</scope>
    <source>
        <strain evidence="4 5">SC16a</strain>
    </source>
</reference>
<dbReference type="Proteomes" id="UP000037136">
    <property type="component" value="Unassembled WGS sequence"/>
</dbReference>
<feature type="compositionally biased region" description="Acidic residues" evidence="2">
    <location>
        <begin position="234"/>
        <end position="243"/>
    </location>
</feature>
<organism evidence="4 5">
    <name type="scientific">Ophiocordyceps unilateralis</name>
    <name type="common">Zombie-ant fungus</name>
    <name type="synonym">Torrubia unilateralis</name>
    <dbReference type="NCBI Taxonomy" id="268505"/>
    <lineage>
        <taxon>Eukaryota</taxon>
        <taxon>Fungi</taxon>
        <taxon>Dikarya</taxon>
        <taxon>Ascomycota</taxon>
        <taxon>Pezizomycotina</taxon>
        <taxon>Sordariomycetes</taxon>
        <taxon>Hypocreomycetidae</taxon>
        <taxon>Hypocreales</taxon>
        <taxon>Ophiocordycipitaceae</taxon>
        <taxon>Ophiocordyceps</taxon>
    </lineage>
</organism>
<dbReference type="GO" id="GO:0003968">
    <property type="term" value="F:RNA-directed RNA polymerase activity"/>
    <property type="evidence" value="ECO:0007669"/>
    <property type="project" value="UniProtKB-KW"/>
</dbReference>
<dbReference type="EMBL" id="LAZP02000006">
    <property type="protein sequence ID" value="PFH63200.1"/>
    <property type="molecule type" value="Genomic_DNA"/>
</dbReference>
<dbReference type="Gene3D" id="1.10.8.790">
    <property type="entry name" value="RNA-dependent RNA polymerase, slab domain, helical subdomain-like"/>
    <property type="match status" value="1"/>
</dbReference>
<gene>
    <name evidence="4" type="ORF">XA68_16639</name>
</gene>
<feature type="compositionally biased region" description="Low complexity" evidence="2">
    <location>
        <begin position="168"/>
        <end position="177"/>
    </location>
</feature>
<keyword evidence="1" id="KW-0548">Nucleotidyltransferase</keyword>
<comment type="catalytic activity">
    <reaction evidence="1">
        <text>RNA(n) + a ribonucleoside 5'-triphosphate = RNA(n+1) + diphosphate</text>
        <dbReference type="Rhea" id="RHEA:21248"/>
        <dbReference type="Rhea" id="RHEA-COMP:14527"/>
        <dbReference type="Rhea" id="RHEA-COMP:17342"/>
        <dbReference type="ChEBI" id="CHEBI:33019"/>
        <dbReference type="ChEBI" id="CHEBI:61557"/>
        <dbReference type="ChEBI" id="CHEBI:140395"/>
        <dbReference type="EC" id="2.7.7.48"/>
    </reaction>
</comment>
<accession>A0A2A9PSM9</accession>
<dbReference type="PANTHER" id="PTHR23079:SF14">
    <property type="entry name" value="RNA-DEPENDENT RNA POLYMERASE"/>
    <property type="match status" value="1"/>
</dbReference>
<evidence type="ECO:0000256" key="2">
    <source>
        <dbReference type="SAM" id="MobiDB-lite"/>
    </source>
</evidence>
<keyword evidence="1" id="KW-0808">Transferase</keyword>
<dbReference type="AlphaFoldDB" id="A0A2A9PSM9"/>